<proteinExistence type="predicted"/>
<evidence type="ECO:0000313" key="2">
    <source>
        <dbReference type="EMBL" id="MFC7404370.1"/>
    </source>
</evidence>
<dbReference type="RefSeq" id="WP_382391692.1">
    <property type="nucleotide sequence ID" value="NZ_JBHTCQ010000001.1"/>
</dbReference>
<dbReference type="InterPro" id="IPR052358">
    <property type="entry name" value="Aro_Compnd_Degr_Hydrolases"/>
</dbReference>
<dbReference type="PANTHER" id="PTHR35563:SF2">
    <property type="entry name" value="BARREL METAL-DEPENDENT HYDROLASE, PUTATIVE (AFU_ORTHOLOGUE AFUA_1G16240)-RELATED"/>
    <property type="match status" value="1"/>
</dbReference>
<name>A0ABW2Q9X2_9MICO</name>
<dbReference type="InterPro" id="IPR006680">
    <property type="entry name" value="Amidohydro-rel"/>
</dbReference>
<sequence>MASRRGPPLVDPVAFDTHTHVWSADTAAFPFGPYDDVPVPRSPYPVEHLVRDLGTAGVAAAAVIQPRVYGPDHGYLDEVLRRFPDRLVGVCLADPLRPPSVEELRTRFTPRAGYRGIRMVGLGRDRSWPLAGADVWRAAEGVDAVLSLLVEPHQLRAVLTMARRHPTVTVVIDHLGYCRPGTPRRFVDDMLALADVPEVYLKLSAFGALSGHTAPFQDLTGLVSELLRVFGADRLLWGSDLPHALSYGEYSSSLEAARHHLSGIPTSDRNKVLLANAARIYRR</sequence>
<dbReference type="Proteomes" id="UP001596455">
    <property type="component" value="Unassembled WGS sequence"/>
</dbReference>
<dbReference type="InterPro" id="IPR032466">
    <property type="entry name" value="Metal_Hydrolase"/>
</dbReference>
<evidence type="ECO:0000259" key="1">
    <source>
        <dbReference type="Pfam" id="PF04909"/>
    </source>
</evidence>
<dbReference type="EMBL" id="JBHTCQ010000001">
    <property type="protein sequence ID" value="MFC7404370.1"/>
    <property type="molecule type" value="Genomic_DNA"/>
</dbReference>
<organism evidence="2 3">
    <name type="scientific">Georgenia alba</name>
    <dbReference type="NCBI Taxonomy" id="2233858"/>
    <lineage>
        <taxon>Bacteria</taxon>
        <taxon>Bacillati</taxon>
        <taxon>Actinomycetota</taxon>
        <taxon>Actinomycetes</taxon>
        <taxon>Micrococcales</taxon>
        <taxon>Bogoriellaceae</taxon>
        <taxon>Georgenia</taxon>
    </lineage>
</organism>
<dbReference type="Pfam" id="PF04909">
    <property type="entry name" value="Amidohydro_2"/>
    <property type="match status" value="1"/>
</dbReference>
<gene>
    <name evidence="2" type="ORF">ACFQQL_04550</name>
</gene>
<dbReference type="PANTHER" id="PTHR35563">
    <property type="entry name" value="BARREL METAL-DEPENDENT HYDROLASE, PUTATIVE (AFU_ORTHOLOGUE AFUA_1G16240)-RELATED"/>
    <property type="match status" value="1"/>
</dbReference>
<feature type="domain" description="Amidohydrolase-related" evidence="1">
    <location>
        <begin position="16"/>
        <end position="283"/>
    </location>
</feature>
<accession>A0ABW2Q9X2</accession>
<reference evidence="3" key="1">
    <citation type="journal article" date="2019" name="Int. J. Syst. Evol. Microbiol.">
        <title>The Global Catalogue of Microorganisms (GCM) 10K type strain sequencing project: providing services to taxonomists for standard genome sequencing and annotation.</title>
        <authorList>
            <consortium name="The Broad Institute Genomics Platform"/>
            <consortium name="The Broad Institute Genome Sequencing Center for Infectious Disease"/>
            <person name="Wu L."/>
            <person name="Ma J."/>
        </authorList>
    </citation>
    <scope>NUCLEOTIDE SEQUENCE [LARGE SCALE GENOMIC DNA]</scope>
    <source>
        <strain evidence="3">JCM 1490</strain>
    </source>
</reference>
<comment type="caution">
    <text evidence="2">The sequence shown here is derived from an EMBL/GenBank/DDBJ whole genome shotgun (WGS) entry which is preliminary data.</text>
</comment>
<dbReference type="SUPFAM" id="SSF51556">
    <property type="entry name" value="Metallo-dependent hydrolases"/>
    <property type="match status" value="1"/>
</dbReference>
<dbReference type="Gene3D" id="3.20.20.140">
    <property type="entry name" value="Metal-dependent hydrolases"/>
    <property type="match status" value="1"/>
</dbReference>
<keyword evidence="3" id="KW-1185">Reference proteome</keyword>
<protein>
    <submittedName>
        <fullName evidence="2">Amidohydrolase family protein</fullName>
    </submittedName>
</protein>
<evidence type="ECO:0000313" key="3">
    <source>
        <dbReference type="Proteomes" id="UP001596455"/>
    </source>
</evidence>